<evidence type="ECO:0000256" key="9">
    <source>
        <dbReference type="RuleBase" id="RU362097"/>
    </source>
</evidence>
<dbReference type="OrthoDB" id="9783100at2"/>
<evidence type="ECO:0000256" key="5">
    <source>
        <dbReference type="ARBA" id="ARBA00022729"/>
    </source>
</evidence>
<dbReference type="InterPro" id="IPR003423">
    <property type="entry name" value="OMP_efflux"/>
</dbReference>
<dbReference type="NCBIfam" id="TIGR01845">
    <property type="entry name" value="outer_NodT"/>
    <property type="match status" value="1"/>
</dbReference>
<evidence type="ECO:0000256" key="7">
    <source>
        <dbReference type="ARBA" id="ARBA00023139"/>
    </source>
</evidence>
<evidence type="ECO:0000256" key="3">
    <source>
        <dbReference type="ARBA" id="ARBA00022452"/>
    </source>
</evidence>
<dbReference type="Pfam" id="PF02321">
    <property type="entry name" value="OEP"/>
    <property type="match status" value="2"/>
</dbReference>
<feature type="chain" id="PRO_5011330171" evidence="9">
    <location>
        <begin position="28"/>
        <end position="488"/>
    </location>
</feature>
<dbReference type="GO" id="GO:0005886">
    <property type="term" value="C:plasma membrane"/>
    <property type="evidence" value="ECO:0007669"/>
    <property type="project" value="UniProtKB-SubCell"/>
</dbReference>
<evidence type="ECO:0000313" key="10">
    <source>
        <dbReference type="EMBL" id="SCW72179.1"/>
    </source>
</evidence>
<dbReference type="Proteomes" id="UP000199150">
    <property type="component" value="Unassembled WGS sequence"/>
</dbReference>
<evidence type="ECO:0000256" key="1">
    <source>
        <dbReference type="ARBA" id="ARBA00004370"/>
    </source>
</evidence>
<dbReference type="PANTHER" id="PTHR30203">
    <property type="entry name" value="OUTER MEMBRANE CATION EFFLUX PROTEIN"/>
    <property type="match status" value="1"/>
</dbReference>
<evidence type="ECO:0000256" key="4">
    <source>
        <dbReference type="ARBA" id="ARBA00022692"/>
    </source>
</evidence>
<keyword evidence="5 9" id="KW-0732">Signal</keyword>
<dbReference type="Gene3D" id="2.20.200.10">
    <property type="entry name" value="Outer membrane efflux proteins (OEP)"/>
    <property type="match status" value="1"/>
</dbReference>
<sequence length="488" mass="52266">MPSPHKFEAPVFSRAFLTKAASLSALAAATALLANCASVPDSHTIAPRSDLAATQSLPAESGAWPTQDWWKGFNDAQLDALIDEAFANSPDIQTADARLQKAVASSEQITEALKPSLSLNGSITETQQSLNMGYPAAFRDFLPKGYHPLTRATIGANYDLGLWGKAKAARKGAFAQGKAAEVESIAARQDIAVAVTRAYVELDRLYQQRDDLAAVKANSDSRLQLMQARAAHNLEPKDSVLNNADEQARLAARLSGAEAAIKLQNNLIAALVGAGPDRGLTIQRPALAPVEFASLPADASLNLLGRRPDVEAARLMVEAQGQNIKYTRADFYPDVKFSAEWGLQALDWDGLTRHDSTIGSIGPAISLPLFAEGRLRAQYRGAEADYNSAVANYNKTLVTALRQVSDAAISTKSTADQIAEAKTRVDSAQQAYDLVNLRVQRNLSSKLDLIDAQVKLTSAELDLSDLTAQAYNNRISLIAALGGGFQSH</sequence>
<dbReference type="PANTHER" id="PTHR30203:SF20">
    <property type="entry name" value="MULTIDRUG RESISTANCE OUTER MEMBRANE PROTEIN MDTP-RELATED"/>
    <property type="match status" value="1"/>
</dbReference>
<evidence type="ECO:0000256" key="2">
    <source>
        <dbReference type="ARBA" id="ARBA00007613"/>
    </source>
</evidence>
<protein>
    <submittedName>
        <fullName evidence="10">Efflux transporter, outer membrane factor (OMF) lipoprotein, NodT family</fullName>
    </submittedName>
</protein>
<reference evidence="11" key="1">
    <citation type="submission" date="2016-10" db="EMBL/GenBank/DDBJ databases">
        <authorList>
            <person name="Varghese N."/>
            <person name="Submissions S."/>
        </authorList>
    </citation>
    <scope>NUCLEOTIDE SEQUENCE [LARGE SCALE GENOMIC DNA]</scope>
    <source>
        <strain evidence="11">CGMCC 1.3431</strain>
    </source>
</reference>
<keyword evidence="11" id="KW-1185">Reference proteome</keyword>
<comment type="subcellular location">
    <subcellularLocation>
        <location evidence="9">Cell membrane</location>
        <topology evidence="9">Lipid-anchor</topology>
    </subcellularLocation>
    <subcellularLocation>
        <location evidence="1">Membrane</location>
    </subcellularLocation>
</comment>
<keyword evidence="7 9" id="KW-0564">Palmitate</keyword>
<evidence type="ECO:0000256" key="6">
    <source>
        <dbReference type="ARBA" id="ARBA00023136"/>
    </source>
</evidence>
<keyword evidence="3 9" id="KW-1134">Transmembrane beta strand</keyword>
<dbReference type="InterPro" id="IPR010131">
    <property type="entry name" value="MdtP/NodT-like"/>
</dbReference>
<name>A0A1G4SV65_9CAUL</name>
<evidence type="ECO:0000256" key="8">
    <source>
        <dbReference type="ARBA" id="ARBA00023288"/>
    </source>
</evidence>
<gene>
    <name evidence="10" type="ORF">SAMN02927928_2903</name>
</gene>
<evidence type="ECO:0000313" key="11">
    <source>
        <dbReference type="Proteomes" id="UP000199150"/>
    </source>
</evidence>
<dbReference type="GO" id="GO:0015562">
    <property type="term" value="F:efflux transmembrane transporter activity"/>
    <property type="evidence" value="ECO:0007669"/>
    <property type="project" value="InterPro"/>
</dbReference>
<dbReference type="STRING" id="260084.SAMN02927928_2903"/>
<dbReference type="RefSeq" id="WP_090649451.1">
    <property type="nucleotide sequence ID" value="NZ_CBCRYE010000003.1"/>
</dbReference>
<keyword evidence="8 9" id="KW-0449">Lipoprotein</keyword>
<organism evidence="10 11">
    <name type="scientific">Asticcacaulis taihuensis</name>
    <dbReference type="NCBI Taxonomy" id="260084"/>
    <lineage>
        <taxon>Bacteria</taxon>
        <taxon>Pseudomonadati</taxon>
        <taxon>Pseudomonadota</taxon>
        <taxon>Alphaproteobacteria</taxon>
        <taxon>Caulobacterales</taxon>
        <taxon>Caulobacteraceae</taxon>
        <taxon>Asticcacaulis</taxon>
    </lineage>
</organism>
<dbReference type="EMBL" id="FMTS01000005">
    <property type="protein sequence ID" value="SCW72179.1"/>
    <property type="molecule type" value="Genomic_DNA"/>
</dbReference>
<dbReference type="Gene3D" id="1.20.1600.10">
    <property type="entry name" value="Outer membrane efflux proteins (OEP)"/>
    <property type="match status" value="1"/>
</dbReference>
<proteinExistence type="inferred from homology"/>
<keyword evidence="4 9" id="KW-0812">Transmembrane</keyword>
<comment type="similarity">
    <text evidence="2 9">Belongs to the outer membrane factor (OMF) (TC 1.B.17) family.</text>
</comment>
<accession>A0A1G4SV65</accession>
<keyword evidence="6 9" id="KW-0472">Membrane</keyword>
<dbReference type="AlphaFoldDB" id="A0A1G4SV65"/>
<feature type="signal peptide" evidence="9">
    <location>
        <begin position="1"/>
        <end position="27"/>
    </location>
</feature>
<dbReference type="SUPFAM" id="SSF56954">
    <property type="entry name" value="Outer membrane efflux proteins (OEP)"/>
    <property type="match status" value="1"/>
</dbReference>